<organism evidence="2 3">
    <name type="scientific">Prochlorococcus marinus CUG1433</name>
    <dbReference type="NCBI Taxonomy" id="2774506"/>
    <lineage>
        <taxon>Bacteria</taxon>
        <taxon>Bacillati</taxon>
        <taxon>Cyanobacteriota</taxon>
        <taxon>Cyanophyceae</taxon>
        <taxon>Synechococcales</taxon>
        <taxon>Prochlorococcaceae</taxon>
        <taxon>Prochlorococcus</taxon>
    </lineage>
</organism>
<evidence type="ECO:0000313" key="2">
    <source>
        <dbReference type="EMBL" id="MBO6971817.1"/>
    </source>
</evidence>
<feature type="transmembrane region" description="Helical" evidence="1">
    <location>
        <begin position="335"/>
        <end position="355"/>
    </location>
</feature>
<feature type="transmembrane region" description="Helical" evidence="1">
    <location>
        <begin position="219"/>
        <end position="240"/>
    </location>
</feature>
<comment type="caution">
    <text evidence="2">The sequence shown here is derived from an EMBL/GenBank/DDBJ whole genome shotgun (WGS) entry which is preliminary data.</text>
</comment>
<feature type="transmembrane region" description="Helical" evidence="1">
    <location>
        <begin position="116"/>
        <end position="133"/>
    </location>
</feature>
<feature type="transmembrane region" description="Helical" evidence="1">
    <location>
        <begin position="361"/>
        <end position="381"/>
    </location>
</feature>
<evidence type="ECO:0000256" key="1">
    <source>
        <dbReference type="SAM" id="Phobius"/>
    </source>
</evidence>
<dbReference type="AlphaFoldDB" id="A0A9D9BXJ3"/>
<feature type="transmembrane region" description="Helical" evidence="1">
    <location>
        <begin position="139"/>
        <end position="158"/>
    </location>
</feature>
<feature type="transmembrane region" description="Helical" evidence="1">
    <location>
        <begin position="165"/>
        <end position="188"/>
    </location>
</feature>
<feature type="transmembrane region" description="Helical" evidence="1">
    <location>
        <begin position="393"/>
        <end position="414"/>
    </location>
</feature>
<protein>
    <submittedName>
        <fullName evidence="2">Uncharacterized protein</fullName>
    </submittedName>
</protein>
<accession>A0A9D9BXJ3</accession>
<gene>
    <name evidence="2" type="ORF">JJ842_07820</name>
</gene>
<dbReference type="Proteomes" id="UP000668060">
    <property type="component" value="Unassembled WGS sequence"/>
</dbReference>
<evidence type="ECO:0000313" key="3">
    <source>
        <dbReference type="Proteomes" id="UP000668060"/>
    </source>
</evidence>
<feature type="transmembrane region" description="Helical" evidence="1">
    <location>
        <begin position="299"/>
        <end position="326"/>
    </location>
</feature>
<sequence>MQTYSPLGIKWRPYHFERIVNAIENISENSLINYIGYTSWNSVQEVTNYLENNIGEIYLVPLIGYLPQAFLNKLIPNYQLLNLGSFFDYILISIVGFLVSEIGLYVMEIRNKFQSLFYGTILFSLFLTSPWAYRMMIAPWFEVSFLTFYLLSIYFFILNKKYLGLLFVFLAGLMHWIWIFFLFIFVIFNKIISFFLGNLLEKDYSYRYLPNTLQNKKGFYLYSLACGMPIVIHGIQLLFLRIMNINHSGSKALYRIGIDSFNNIHHGGIIAALQFLGGSRFSVCFTNSQLDNLSTLEKYISYFNCSSAIASLFSLSLLSIFGLIVFIKNSKKAKWIFMPLSWSILFYGLLFQQSFAVHLQGYSFIFAFIFTINILYLIIYIEKKIKLPKPIEILINIPLIIGILINSIRVSYLINTI</sequence>
<name>A0A9D9BXJ3_PROMR</name>
<reference evidence="2" key="1">
    <citation type="journal article" date="2021" name="Front. Mar. Sci.">
        <title>Genomes of Diverse Isolates of Prochlorococcus High-Light-Adapted Clade II in the Western Pacific Ocean.</title>
        <authorList>
            <person name="Yan W."/>
            <person name="Feng X."/>
            <person name="Zhang W."/>
            <person name="Nawaz M.Z."/>
            <person name="Luo T."/>
            <person name="Zhang R."/>
            <person name="Jiao N."/>
        </authorList>
    </citation>
    <scope>NUCLEOTIDE SEQUENCE</scope>
    <source>
        <strain evidence="2">CUG1433</strain>
    </source>
</reference>
<keyword evidence="1" id="KW-0812">Transmembrane</keyword>
<feature type="transmembrane region" description="Helical" evidence="1">
    <location>
        <begin position="86"/>
        <end position="107"/>
    </location>
</feature>
<keyword evidence="1" id="KW-0472">Membrane</keyword>
<proteinExistence type="predicted"/>
<keyword evidence="1" id="KW-1133">Transmembrane helix</keyword>
<dbReference type="EMBL" id="JAEPLN010000001">
    <property type="protein sequence ID" value="MBO6971817.1"/>
    <property type="molecule type" value="Genomic_DNA"/>
</dbReference>